<keyword evidence="5 9" id="KW-0378">Hydrolase</keyword>
<dbReference type="Proteomes" id="UP001370490">
    <property type="component" value="Unassembled WGS sequence"/>
</dbReference>
<feature type="chain" id="PRO_5043037064" evidence="10">
    <location>
        <begin position="20"/>
        <end position="705"/>
    </location>
</feature>
<organism evidence="11 12">
    <name type="scientific">Dillenia turbinata</name>
    <dbReference type="NCBI Taxonomy" id="194707"/>
    <lineage>
        <taxon>Eukaryota</taxon>
        <taxon>Viridiplantae</taxon>
        <taxon>Streptophyta</taxon>
        <taxon>Embryophyta</taxon>
        <taxon>Tracheophyta</taxon>
        <taxon>Spermatophyta</taxon>
        <taxon>Magnoliopsida</taxon>
        <taxon>eudicotyledons</taxon>
        <taxon>Gunneridae</taxon>
        <taxon>Pentapetalae</taxon>
        <taxon>Dilleniales</taxon>
        <taxon>Dilleniaceae</taxon>
        <taxon>Dillenia</taxon>
    </lineage>
</organism>
<comment type="similarity">
    <text evidence="2 9">Belongs to the glycosyl hydrolase 28 family.</text>
</comment>
<evidence type="ECO:0000256" key="4">
    <source>
        <dbReference type="ARBA" id="ARBA00022525"/>
    </source>
</evidence>
<comment type="subcellular location">
    <subcellularLocation>
        <location evidence="1">Secreted</location>
        <location evidence="1">Cell wall</location>
    </subcellularLocation>
</comment>
<accession>A0AAN8V6C2</accession>
<evidence type="ECO:0000256" key="3">
    <source>
        <dbReference type="ARBA" id="ARBA00022512"/>
    </source>
</evidence>
<evidence type="ECO:0000256" key="5">
    <source>
        <dbReference type="ARBA" id="ARBA00022801"/>
    </source>
</evidence>
<dbReference type="SUPFAM" id="SSF51126">
    <property type="entry name" value="Pectin lyase-like"/>
    <property type="match status" value="2"/>
</dbReference>
<dbReference type="InterPro" id="IPR000743">
    <property type="entry name" value="Glyco_hydro_28"/>
</dbReference>
<dbReference type="PANTHER" id="PTHR31375">
    <property type="match status" value="1"/>
</dbReference>
<dbReference type="GO" id="GO:0005975">
    <property type="term" value="P:carbohydrate metabolic process"/>
    <property type="evidence" value="ECO:0007669"/>
    <property type="project" value="InterPro"/>
</dbReference>
<name>A0AAN8V6C2_9MAGN</name>
<dbReference type="InterPro" id="IPR006626">
    <property type="entry name" value="PbH1"/>
</dbReference>
<evidence type="ECO:0000256" key="6">
    <source>
        <dbReference type="ARBA" id="ARBA00023295"/>
    </source>
</evidence>
<feature type="signal peptide" evidence="10">
    <location>
        <begin position="1"/>
        <end position="19"/>
    </location>
</feature>
<dbReference type="FunFam" id="2.160.20.10:FF:000056">
    <property type="entry name" value="Pectin lyase-like superfamily protein"/>
    <property type="match status" value="1"/>
</dbReference>
<dbReference type="GO" id="GO:0004650">
    <property type="term" value="F:polygalacturonase activity"/>
    <property type="evidence" value="ECO:0007669"/>
    <property type="project" value="InterPro"/>
</dbReference>
<dbReference type="AlphaFoldDB" id="A0AAN8V6C2"/>
<evidence type="ECO:0000256" key="2">
    <source>
        <dbReference type="ARBA" id="ARBA00008834"/>
    </source>
</evidence>
<evidence type="ECO:0000313" key="12">
    <source>
        <dbReference type="Proteomes" id="UP001370490"/>
    </source>
</evidence>
<dbReference type="GO" id="GO:0071555">
    <property type="term" value="P:cell wall organization"/>
    <property type="evidence" value="ECO:0007669"/>
    <property type="project" value="UniProtKB-KW"/>
</dbReference>
<keyword evidence="3" id="KW-0134">Cell wall</keyword>
<keyword evidence="4" id="KW-0964">Secreted</keyword>
<evidence type="ECO:0000256" key="1">
    <source>
        <dbReference type="ARBA" id="ARBA00004191"/>
    </source>
</evidence>
<dbReference type="SMART" id="SM00710">
    <property type="entry name" value="PbH1"/>
    <property type="match status" value="7"/>
</dbReference>
<keyword evidence="7" id="KW-0961">Cell wall biogenesis/degradation</keyword>
<dbReference type="PROSITE" id="PS00502">
    <property type="entry name" value="POLYGALACTURONASE"/>
    <property type="match status" value="1"/>
</dbReference>
<dbReference type="Pfam" id="PF00295">
    <property type="entry name" value="Glyco_hydro_28"/>
    <property type="match status" value="2"/>
</dbReference>
<evidence type="ECO:0000256" key="10">
    <source>
        <dbReference type="SAM" id="SignalP"/>
    </source>
</evidence>
<keyword evidence="6 9" id="KW-0326">Glycosidase</keyword>
<protein>
    <submittedName>
        <fullName evidence="11">Glycoside hydrolase, family 28</fullName>
    </submittedName>
</protein>
<evidence type="ECO:0000256" key="7">
    <source>
        <dbReference type="ARBA" id="ARBA00023316"/>
    </source>
</evidence>
<evidence type="ECO:0000256" key="9">
    <source>
        <dbReference type="RuleBase" id="RU361169"/>
    </source>
</evidence>
<dbReference type="Gene3D" id="2.160.20.10">
    <property type="entry name" value="Single-stranded right-handed beta-helix, Pectin lyase-like"/>
    <property type="match status" value="2"/>
</dbReference>
<reference evidence="11 12" key="1">
    <citation type="submission" date="2023-12" db="EMBL/GenBank/DDBJ databases">
        <title>A high-quality genome assembly for Dillenia turbinata (Dilleniales).</title>
        <authorList>
            <person name="Chanderbali A."/>
        </authorList>
    </citation>
    <scope>NUCLEOTIDE SEQUENCE [LARGE SCALE GENOMIC DNA]</scope>
    <source>
        <strain evidence="11">LSX21</strain>
        <tissue evidence="11">Leaf</tissue>
    </source>
</reference>
<gene>
    <name evidence="11" type="ORF">RJ641_006125</name>
</gene>
<dbReference type="EMBL" id="JBAMMX010000014">
    <property type="protein sequence ID" value="KAK6927534.1"/>
    <property type="molecule type" value="Genomic_DNA"/>
</dbReference>
<comment type="caution">
    <text evidence="11">The sequence shown here is derived from an EMBL/GenBank/DDBJ whole genome shotgun (WGS) entry which is preliminary data.</text>
</comment>
<keyword evidence="12" id="KW-1185">Reference proteome</keyword>
<dbReference type="InterPro" id="IPR011050">
    <property type="entry name" value="Pectin_lyase_fold/virulence"/>
</dbReference>
<evidence type="ECO:0000256" key="8">
    <source>
        <dbReference type="PROSITE-ProRule" id="PRU10052"/>
    </source>
</evidence>
<sequence length="705" mass="76099">MKIKVAIFMFFCAASTGLGREIAQSPSNVFDVINFGAVGDGETDDSWAFLEAWKSACTATGDVSTLVVPNAKFLLQSVMFEGPCKSKNIHVQIWGTLIAPPTPEAWKDCDHGGWIKFDKINGLRVGGSGQIDGSGWPWWGEYKKNGTSTCKSRPTAMAFRHCNNLKLSGLHHLNPPKNHITVNHCADVSISNVTIIAPEDSPNTDGIDMSVVSNVNITDSFIGTGDDCVAINRNSSFINVVGVTCGPGHGFRKCTLKGTKYGARIKTFQGGLGYARRISFEKITLIEAKNPIIIDQFYCNGRHDCEEKEKAFVIFLFFAFAFSLSEAQNVSMYPQNIFNVMDYGAVGNGEMDDSPAFLEAWAAACEADGRVQIIIPNGTFLLQSLTFHGPCKASSLEMKISGQMVAPPNPESWKNCKVDSWVVFVNVDGLILNGPGTINGEGSGWWQPHPEVPCNAPSSLGFHNCNHLQAWGLNLINSPRIHMRINSCNFVSLSNIHITAPQDSPNTDGIDVSQSTNVEINDCNIATGDDCVAISNNCKYINITGVTCGPGHGISIGSLGQNGAPAAVEEVHVRGCNLHGTQNGVRIKTWQGGQGYARKISFEHITLDGTYNPIIIDQFYCNGRHDCPIKPSAVKISDVTYYGVQGTSAAPEAIVLNCSDTVSCDNIVMNQVSIESLRDEAAAICKNANGRQDNLTTPKVPCLSG</sequence>
<feature type="active site" evidence="8">
    <location>
        <position position="552"/>
    </location>
</feature>
<keyword evidence="10" id="KW-0732">Signal</keyword>
<evidence type="ECO:0000313" key="11">
    <source>
        <dbReference type="EMBL" id="KAK6927534.1"/>
    </source>
</evidence>
<proteinExistence type="inferred from homology"/>
<dbReference type="InterPro" id="IPR012334">
    <property type="entry name" value="Pectin_lyas_fold"/>
</dbReference>